<dbReference type="InterPro" id="IPR013328">
    <property type="entry name" value="6PGD_dom2"/>
</dbReference>
<dbReference type="InterPro" id="IPR050838">
    <property type="entry name" value="Ketopantoate_reductase"/>
</dbReference>
<dbReference type="AlphaFoldDB" id="A0A1M7ZR86"/>
<dbReference type="PANTHER" id="PTHR43765">
    <property type="entry name" value="2-DEHYDROPANTOATE 2-REDUCTASE-RELATED"/>
    <property type="match status" value="1"/>
</dbReference>
<dbReference type="InterPro" id="IPR003710">
    <property type="entry name" value="ApbA"/>
</dbReference>
<keyword evidence="5 10" id="KW-0566">Pantothenate biosynthesis</keyword>
<evidence type="ECO:0000259" key="11">
    <source>
        <dbReference type="Pfam" id="PF02558"/>
    </source>
</evidence>
<gene>
    <name evidence="13" type="ORF">SAMN02745172_04019</name>
</gene>
<dbReference type="Pfam" id="PF08546">
    <property type="entry name" value="ApbA_C"/>
    <property type="match status" value="1"/>
</dbReference>
<dbReference type="InterPro" id="IPR036291">
    <property type="entry name" value="NAD(P)-bd_dom_sf"/>
</dbReference>
<feature type="domain" description="Ketopantoate reductase C-terminal" evidence="12">
    <location>
        <begin position="177"/>
        <end position="298"/>
    </location>
</feature>
<comment type="catalytic activity">
    <reaction evidence="9 10">
        <text>(R)-pantoate + NADP(+) = 2-dehydropantoate + NADPH + H(+)</text>
        <dbReference type="Rhea" id="RHEA:16233"/>
        <dbReference type="ChEBI" id="CHEBI:11561"/>
        <dbReference type="ChEBI" id="CHEBI:15378"/>
        <dbReference type="ChEBI" id="CHEBI:15980"/>
        <dbReference type="ChEBI" id="CHEBI:57783"/>
        <dbReference type="ChEBI" id="CHEBI:58349"/>
        <dbReference type="EC" id="1.1.1.169"/>
    </reaction>
</comment>
<dbReference type="UniPathway" id="UPA00028">
    <property type="reaction ID" value="UER00004"/>
</dbReference>
<dbReference type="PROSITE" id="PS51257">
    <property type="entry name" value="PROKAR_LIPOPROTEIN"/>
    <property type="match status" value="1"/>
</dbReference>
<dbReference type="Gene3D" id="1.10.1040.10">
    <property type="entry name" value="N-(1-d-carboxylethyl)-l-norvaline Dehydrogenase, domain 2"/>
    <property type="match status" value="1"/>
</dbReference>
<evidence type="ECO:0000313" key="14">
    <source>
        <dbReference type="Proteomes" id="UP000186406"/>
    </source>
</evidence>
<accession>A0A1M7ZR86</accession>
<comment type="pathway">
    <text evidence="1 10">Cofactor biosynthesis; (R)-pantothenate biosynthesis; (R)-pantoate from 3-methyl-2-oxobutanoate: step 2/2.</text>
</comment>
<feature type="domain" description="Ketopantoate reductase N-terminal" evidence="11">
    <location>
        <begin position="8"/>
        <end position="152"/>
    </location>
</feature>
<dbReference type="STRING" id="1123029.SAMN02745172_04019"/>
<name>A0A1M7ZR86_9HYPH</name>
<dbReference type="FunFam" id="1.10.1040.10:FF:000017">
    <property type="entry name" value="2-dehydropantoate 2-reductase"/>
    <property type="match status" value="1"/>
</dbReference>
<dbReference type="Gene3D" id="3.40.50.720">
    <property type="entry name" value="NAD(P)-binding Rossmann-like Domain"/>
    <property type="match status" value="1"/>
</dbReference>
<keyword evidence="7 10" id="KW-0560">Oxidoreductase</keyword>
<dbReference type="GO" id="GO:0050661">
    <property type="term" value="F:NADP binding"/>
    <property type="evidence" value="ECO:0007669"/>
    <property type="project" value="TreeGrafter"/>
</dbReference>
<comment type="function">
    <text evidence="10">Catalyzes the NADPH-dependent reduction of ketopantoate into pantoic acid.</text>
</comment>
<comment type="similarity">
    <text evidence="2 10">Belongs to the ketopantoate reductase family.</text>
</comment>
<evidence type="ECO:0000256" key="1">
    <source>
        <dbReference type="ARBA" id="ARBA00004994"/>
    </source>
</evidence>
<evidence type="ECO:0000313" key="13">
    <source>
        <dbReference type="EMBL" id="SHO67342.1"/>
    </source>
</evidence>
<dbReference type="Proteomes" id="UP000186406">
    <property type="component" value="Unassembled WGS sequence"/>
</dbReference>
<evidence type="ECO:0000256" key="2">
    <source>
        <dbReference type="ARBA" id="ARBA00007870"/>
    </source>
</evidence>
<evidence type="ECO:0000256" key="9">
    <source>
        <dbReference type="ARBA" id="ARBA00048793"/>
    </source>
</evidence>
<keyword evidence="6 10" id="KW-0521">NADP</keyword>
<dbReference type="EMBL" id="FRXO01000013">
    <property type="protein sequence ID" value="SHO67342.1"/>
    <property type="molecule type" value="Genomic_DNA"/>
</dbReference>
<dbReference type="NCBIfam" id="TIGR00745">
    <property type="entry name" value="apbA_panE"/>
    <property type="match status" value="1"/>
</dbReference>
<dbReference type="SUPFAM" id="SSF48179">
    <property type="entry name" value="6-phosphogluconate dehydrogenase C-terminal domain-like"/>
    <property type="match status" value="1"/>
</dbReference>
<dbReference type="PANTHER" id="PTHR43765:SF2">
    <property type="entry name" value="2-DEHYDROPANTOATE 2-REDUCTASE"/>
    <property type="match status" value="1"/>
</dbReference>
<dbReference type="InterPro" id="IPR013332">
    <property type="entry name" value="KPR_N"/>
</dbReference>
<evidence type="ECO:0000256" key="3">
    <source>
        <dbReference type="ARBA" id="ARBA00013014"/>
    </source>
</evidence>
<dbReference type="GO" id="GO:0015940">
    <property type="term" value="P:pantothenate biosynthetic process"/>
    <property type="evidence" value="ECO:0007669"/>
    <property type="project" value="UniProtKB-UniPathway"/>
</dbReference>
<evidence type="ECO:0000256" key="5">
    <source>
        <dbReference type="ARBA" id="ARBA00022655"/>
    </source>
</evidence>
<sequence>MKMAAMKIAVMGAGAVGCYFGALLARAGHDVTLIGRLGHVEAIGHRGLLLDMGGRRHTVPVAATEAPAGVAGADLVLVCVKSNDTEEAGRQMAPHLAPECAVWSLQNGVDNAERLQAVLGREVVPVVVYVAAEMAGPGHVRHHGRGDLVVGPSGASEGLAARLTEAGIPARVSADALTALWTKLIVNCAYNAVSAITGQAYGELLPVPGLQEVMQDAVQECTAVALRLGVPLPADIWTTVLDVGVAMPGQRSSTAQDLARGRRTEIDHLNGYIVRKGLEFGVPTPVNRAMHSLVRALETRSAASAGG</sequence>
<evidence type="ECO:0000256" key="7">
    <source>
        <dbReference type="ARBA" id="ARBA00023002"/>
    </source>
</evidence>
<dbReference type="InterPro" id="IPR008927">
    <property type="entry name" value="6-PGluconate_DH-like_C_sf"/>
</dbReference>
<evidence type="ECO:0000256" key="6">
    <source>
        <dbReference type="ARBA" id="ARBA00022857"/>
    </source>
</evidence>
<evidence type="ECO:0000256" key="10">
    <source>
        <dbReference type="RuleBase" id="RU362068"/>
    </source>
</evidence>
<evidence type="ECO:0000256" key="4">
    <source>
        <dbReference type="ARBA" id="ARBA00019465"/>
    </source>
</evidence>
<dbReference type="Pfam" id="PF02558">
    <property type="entry name" value="ApbA"/>
    <property type="match status" value="1"/>
</dbReference>
<dbReference type="GO" id="GO:0008677">
    <property type="term" value="F:2-dehydropantoate 2-reductase activity"/>
    <property type="evidence" value="ECO:0007669"/>
    <property type="project" value="UniProtKB-EC"/>
</dbReference>
<proteinExistence type="inferred from homology"/>
<dbReference type="InterPro" id="IPR013752">
    <property type="entry name" value="KPA_reductase"/>
</dbReference>
<dbReference type="EC" id="1.1.1.169" evidence="3 10"/>
<dbReference type="SUPFAM" id="SSF51735">
    <property type="entry name" value="NAD(P)-binding Rossmann-fold domains"/>
    <property type="match status" value="1"/>
</dbReference>
<evidence type="ECO:0000256" key="8">
    <source>
        <dbReference type="ARBA" id="ARBA00032024"/>
    </source>
</evidence>
<protein>
    <recommendedName>
        <fullName evidence="4 10">2-dehydropantoate 2-reductase</fullName>
        <ecNumber evidence="3 10">1.1.1.169</ecNumber>
    </recommendedName>
    <alternativeName>
        <fullName evidence="8 10">Ketopantoate reductase</fullName>
    </alternativeName>
</protein>
<organism evidence="13 14">
    <name type="scientific">Pseudoxanthobacter soli DSM 19599</name>
    <dbReference type="NCBI Taxonomy" id="1123029"/>
    <lineage>
        <taxon>Bacteria</taxon>
        <taxon>Pseudomonadati</taxon>
        <taxon>Pseudomonadota</taxon>
        <taxon>Alphaproteobacteria</taxon>
        <taxon>Hyphomicrobiales</taxon>
        <taxon>Segnochrobactraceae</taxon>
        <taxon>Pseudoxanthobacter</taxon>
    </lineage>
</organism>
<keyword evidence="14" id="KW-1185">Reference proteome</keyword>
<dbReference type="GO" id="GO:0005737">
    <property type="term" value="C:cytoplasm"/>
    <property type="evidence" value="ECO:0007669"/>
    <property type="project" value="TreeGrafter"/>
</dbReference>
<reference evidence="13 14" key="1">
    <citation type="submission" date="2016-12" db="EMBL/GenBank/DDBJ databases">
        <authorList>
            <person name="Song W.-J."/>
            <person name="Kurnit D.M."/>
        </authorList>
    </citation>
    <scope>NUCLEOTIDE SEQUENCE [LARGE SCALE GENOMIC DNA]</scope>
    <source>
        <strain evidence="13 14">DSM 19599</strain>
    </source>
</reference>
<evidence type="ECO:0000259" key="12">
    <source>
        <dbReference type="Pfam" id="PF08546"/>
    </source>
</evidence>